<sequence length="98" mass="11283">MKIEIGLKDGTTIYTNTFQEGMGFLKPMDEKDWLVTKGAVVPYKNIEYIKRLKEKNEATNCEKITYNISNIQSDKEISINNLAENIVGKIQKRNNNQI</sequence>
<proteinExistence type="predicted"/>
<accession>A0A518VC88</accession>
<dbReference type="EMBL" id="CP033464">
    <property type="protein sequence ID" value="QDX94606.1"/>
    <property type="molecule type" value="Genomic_DNA"/>
</dbReference>
<gene>
    <name evidence="1" type="ORF">EEL30_21410</name>
</gene>
<evidence type="ECO:0000313" key="2">
    <source>
        <dbReference type="Proteomes" id="UP000319432"/>
    </source>
</evidence>
<organism evidence="1 2">
    <name type="scientific">Brevibacillus laterosporus</name>
    <name type="common">Bacillus laterosporus</name>
    <dbReference type="NCBI Taxonomy" id="1465"/>
    <lineage>
        <taxon>Bacteria</taxon>
        <taxon>Bacillati</taxon>
        <taxon>Bacillota</taxon>
        <taxon>Bacilli</taxon>
        <taxon>Bacillales</taxon>
        <taxon>Paenibacillaceae</taxon>
        <taxon>Brevibacillus</taxon>
    </lineage>
</organism>
<keyword evidence="2" id="KW-1185">Reference proteome</keyword>
<dbReference type="AlphaFoldDB" id="A0A518VC88"/>
<name>A0A518VC88_BRELA</name>
<evidence type="ECO:0000313" key="1">
    <source>
        <dbReference type="EMBL" id="QDX94606.1"/>
    </source>
</evidence>
<protein>
    <submittedName>
        <fullName evidence="1">Uncharacterized protein</fullName>
    </submittedName>
</protein>
<reference evidence="1 2" key="1">
    <citation type="submission" date="2018-11" db="EMBL/GenBank/DDBJ databases">
        <title>Phylogenetic determinants of toxin gene distribution in genomes of Brevibacillus laterosporus.</title>
        <authorList>
            <person name="Glare T.R."/>
            <person name="Durrant A."/>
            <person name="Berry C."/>
            <person name="Palma L."/>
            <person name="Ormskirk M."/>
            <person name="Cox M.O."/>
        </authorList>
    </citation>
    <scope>NUCLEOTIDE SEQUENCE [LARGE SCALE GENOMIC DNA]</scope>
    <source>
        <strain evidence="1 2">1821L</strain>
    </source>
</reference>
<dbReference type="Proteomes" id="UP000319432">
    <property type="component" value="Chromosome"/>
</dbReference>